<dbReference type="PROSITE" id="PS50228">
    <property type="entry name" value="SUEL_LECTIN"/>
    <property type="match status" value="2"/>
</dbReference>
<dbReference type="Proteomes" id="UP001162162">
    <property type="component" value="Unassembled WGS sequence"/>
</dbReference>
<keyword evidence="3 8" id="KW-0812">Transmembrane</keyword>
<evidence type="ECO:0000313" key="11">
    <source>
        <dbReference type="Proteomes" id="UP001162162"/>
    </source>
</evidence>
<dbReference type="InterPro" id="IPR000922">
    <property type="entry name" value="Lectin_gal-bd_dom"/>
</dbReference>
<evidence type="ECO:0000256" key="5">
    <source>
        <dbReference type="ARBA" id="ARBA00022737"/>
    </source>
</evidence>
<reference evidence="10" key="1">
    <citation type="journal article" date="2023" name="Insect Mol. Biol.">
        <title>Genome sequencing provides insights into the evolution of gene families encoding plant cell wall-degrading enzymes in longhorned beetles.</title>
        <authorList>
            <person name="Shin N.R."/>
            <person name="Okamura Y."/>
            <person name="Kirsch R."/>
            <person name="Pauchet Y."/>
        </authorList>
    </citation>
    <scope>NUCLEOTIDE SEQUENCE</scope>
    <source>
        <strain evidence="10">AMC_N1</strain>
    </source>
</reference>
<dbReference type="GO" id="GO:0030246">
    <property type="term" value="F:carbohydrate binding"/>
    <property type="evidence" value="ECO:0007669"/>
    <property type="project" value="UniProtKB-KW"/>
</dbReference>
<accession>A0AAV8YJE1</accession>
<dbReference type="AlphaFoldDB" id="A0AAV8YJE1"/>
<evidence type="ECO:0000259" key="9">
    <source>
        <dbReference type="PROSITE" id="PS50228"/>
    </source>
</evidence>
<proteinExistence type="inferred from homology"/>
<dbReference type="EMBL" id="JAPWTK010000084">
    <property type="protein sequence ID" value="KAJ8951425.1"/>
    <property type="molecule type" value="Genomic_DNA"/>
</dbReference>
<evidence type="ECO:0000256" key="4">
    <source>
        <dbReference type="ARBA" id="ARBA00022734"/>
    </source>
</evidence>
<evidence type="ECO:0000256" key="3">
    <source>
        <dbReference type="ARBA" id="ARBA00022692"/>
    </source>
</evidence>
<dbReference type="Pfam" id="PF14851">
    <property type="entry name" value="FAM176"/>
    <property type="match status" value="1"/>
</dbReference>
<dbReference type="InterPro" id="IPR039500">
    <property type="entry name" value="EVA1_dom"/>
</dbReference>
<organism evidence="10 11">
    <name type="scientific">Aromia moschata</name>
    <dbReference type="NCBI Taxonomy" id="1265417"/>
    <lineage>
        <taxon>Eukaryota</taxon>
        <taxon>Metazoa</taxon>
        <taxon>Ecdysozoa</taxon>
        <taxon>Arthropoda</taxon>
        <taxon>Hexapoda</taxon>
        <taxon>Insecta</taxon>
        <taxon>Pterygota</taxon>
        <taxon>Neoptera</taxon>
        <taxon>Endopterygota</taxon>
        <taxon>Coleoptera</taxon>
        <taxon>Polyphaga</taxon>
        <taxon>Cucujiformia</taxon>
        <taxon>Chrysomeloidea</taxon>
        <taxon>Cerambycidae</taxon>
        <taxon>Cerambycinae</taxon>
        <taxon>Callichromatini</taxon>
        <taxon>Aromia</taxon>
    </lineage>
</organism>
<dbReference type="Gene3D" id="2.60.120.740">
    <property type="match status" value="2"/>
</dbReference>
<keyword evidence="5" id="KW-0677">Repeat</keyword>
<evidence type="ECO:0000256" key="8">
    <source>
        <dbReference type="SAM" id="Phobius"/>
    </source>
</evidence>
<evidence type="ECO:0000256" key="1">
    <source>
        <dbReference type="ARBA" id="ARBA00004167"/>
    </source>
</evidence>
<evidence type="ECO:0000256" key="7">
    <source>
        <dbReference type="ARBA" id="ARBA00023136"/>
    </source>
</evidence>
<dbReference type="Pfam" id="PF02140">
    <property type="entry name" value="SUEL_Lectin"/>
    <property type="match status" value="2"/>
</dbReference>
<keyword evidence="4" id="KW-0430">Lectin</keyword>
<gene>
    <name evidence="10" type="ORF">NQ318_006854</name>
</gene>
<dbReference type="FunFam" id="2.60.120.740:FF:000003">
    <property type="entry name" value="Protein eva-1 homolog C"/>
    <property type="match status" value="1"/>
</dbReference>
<feature type="domain" description="SUEL-type lectin" evidence="9">
    <location>
        <begin position="54"/>
        <end position="145"/>
    </location>
</feature>
<keyword evidence="6 8" id="KW-1133">Transmembrane helix</keyword>
<keyword evidence="11" id="KW-1185">Reference proteome</keyword>
<dbReference type="PANTHER" id="PTHR46780">
    <property type="entry name" value="PROTEIN EVA-1"/>
    <property type="match status" value="1"/>
</dbReference>
<keyword evidence="7 8" id="KW-0472">Membrane</keyword>
<feature type="domain" description="SUEL-type lectin" evidence="9">
    <location>
        <begin position="1"/>
        <end position="45"/>
    </location>
</feature>
<protein>
    <recommendedName>
        <fullName evidence="9">SUEL-type lectin domain-containing protein</fullName>
    </recommendedName>
</protein>
<sequence length="589" mass="66213">YSLLQTVVEACQKKRQCKFQTNPKTFGGDPCPGVRKYVEVAYKCRPYEFRSKVACENERIQLKCNPNSRVAVYSASYGRTEYESIQCPQPQGVPEETCLVSYATETVMQLCHGKRSCDLAADISTFGSPCKPQSRMYLKVVYTCVPRKVLKEQYEGALEPDEAEDEFANDEDDDFDIYDAGNEYIRESAASPPAPNIEGIAKDNFTKDVNNANAKNPPHKSNGLDFGELRFLYLLFCLTLLKLSHNSLLEHMIGGCPALAESAYLGRQNQLAKMVHQQLALKYGLLAMAPPEAVLESEVAVIYANHYRPNSGQYLDNRPDIVLISKEQRSGIIIDIAGPLTHNIRKTNREKIAKYEYLSIEGVMTTRFIKNIAALGLPHNITRNGQEAIRRSTRQPYTTFRPRSRTVPVRYRLPPMRKKVEGAVPDPNCTITVYIGTDASEKTRVIGFVSEWINAYTFVSQNQERFFLYLVVSVAAGLLLLLSFLVGRLLLQRHRAKREAKFHATNVSDNTLPNGFTDDISEVDADIDFTTPLPCPVQTVTIHSPPMGSVAEVVRYPHVHSHTLRRPAQLETDAPRSLSSASNMQYYYG</sequence>
<dbReference type="InterPro" id="IPR043159">
    <property type="entry name" value="Lectin_gal-bd_sf"/>
</dbReference>
<feature type="transmembrane region" description="Helical" evidence="8">
    <location>
        <begin position="466"/>
        <end position="491"/>
    </location>
</feature>
<evidence type="ECO:0000256" key="6">
    <source>
        <dbReference type="ARBA" id="ARBA00022989"/>
    </source>
</evidence>
<comment type="subcellular location">
    <subcellularLocation>
        <location evidence="1">Membrane</location>
        <topology evidence="1">Single-pass membrane protein</topology>
    </subcellularLocation>
</comment>
<evidence type="ECO:0000313" key="10">
    <source>
        <dbReference type="EMBL" id="KAJ8951425.1"/>
    </source>
</evidence>
<comment type="similarity">
    <text evidence="2">Belongs to the EVA1 family.</text>
</comment>
<dbReference type="CDD" id="cd22829">
    <property type="entry name" value="Gal_Rha_Lectin_EVA1_EVA1C_rpt2"/>
    <property type="match status" value="1"/>
</dbReference>
<dbReference type="GO" id="GO:0016020">
    <property type="term" value="C:membrane"/>
    <property type="evidence" value="ECO:0007669"/>
    <property type="project" value="UniProtKB-SubCell"/>
</dbReference>
<name>A0AAV8YJE1_9CUCU</name>
<comment type="caution">
    <text evidence="10">The sequence shown here is derived from an EMBL/GenBank/DDBJ whole genome shotgun (WGS) entry which is preliminary data.</text>
</comment>
<feature type="non-terminal residue" evidence="10">
    <location>
        <position position="1"/>
    </location>
</feature>
<evidence type="ECO:0000256" key="2">
    <source>
        <dbReference type="ARBA" id="ARBA00006023"/>
    </source>
</evidence>